<accession>A0A9X2ENS8</accession>
<dbReference type="EMBL" id="JALBWM010000004">
    <property type="protein sequence ID" value="MCO1333018.1"/>
    <property type="molecule type" value="Genomic_DNA"/>
</dbReference>
<keyword evidence="2" id="KW-1185">Reference proteome</keyword>
<proteinExistence type="predicted"/>
<comment type="caution">
    <text evidence="1">The sequence shown here is derived from an EMBL/GenBank/DDBJ whole genome shotgun (WGS) entry which is preliminary data.</text>
</comment>
<dbReference type="RefSeq" id="WP_252464188.1">
    <property type="nucleotide sequence ID" value="NZ_JALBWM010000004.1"/>
</dbReference>
<sequence>MIELVIPGLCLLACTASIFLLRNRRRANPLDYGLQLAIWLSAWMLWQPPAIVTAERHAHLDSEEVASALPVNLSGVETLTLSGMPLSRDALRDLAPVRLNLSSTPIHDAGWGFYWQRQVTLGESLQFQIHSTQPLAENTQFSLLNPYGDIEDSLDLKAGEKVQAQLSATPKLSGPQLYQVRIDSAAGESRFEPLPVVVQQPLQPKVLLWLARPSFETAALSRWLRQSGVATQVMTQLAPEIIRMETLNGLQLNEAQDLLAETSPFDLLILDSDLWPQFTPQQRRQLDSLDSQKSLLWIVSGDYSKAFLQYSSTQSMSLHKAGNTKSASNNSIGFGSQQAHTATTPSLATLGFQVIQPGATDFLMGNRENPLFWGRSTEEQHLGFILFSDSHRWLTSGFATEFASLWKSIINHQLKHLGSRLPIILSSELPRAQQRITLCSPKFNGTSPLLFDTRNESQPISGVAESSNTRGQCHTFWPSSAGWHQLKAENNRDLPFDFYVFAKKDWPLWQHALNTQQTQQMATARLGPIDNTDSSKVPIGRLWPALLLLLLVCLSWWRERALLH</sequence>
<name>A0A9X2ENS8_9GAMM</name>
<evidence type="ECO:0000313" key="1">
    <source>
        <dbReference type="EMBL" id="MCO1333018.1"/>
    </source>
</evidence>
<gene>
    <name evidence="1" type="ORF">MO867_01570</name>
</gene>
<dbReference type="Proteomes" id="UP001139028">
    <property type="component" value="Unassembled WGS sequence"/>
</dbReference>
<evidence type="ECO:0000313" key="2">
    <source>
        <dbReference type="Proteomes" id="UP001139028"/>
    </source>
</evidence>
<protein>
    <submittedName>
        <fullName evidence="1">Uncharacterized protein</fullName>
    </submittedName>
</protein>
<organism evidence="1 2">
    <name type="scientific">Microbulbifer okhotskensis</name>
    <dbReference type="NCBI Taxonomy" id="2926617"/>
    <lineage>
        <taxon>Bacteria</taxon>
        <taxon>Pseudomonadati</taxon>
        <taxon>Pseudomonadota</taxon>
        <taxon>Gammaproteobacteria</taxon>
        <taxon>Cellvibrionales</taxon>
        <taxon>Microbulbiferaceae</taxon>
        <taxon>Microbulbifer</taxon>
    </lineage>
</organism>
<dbReference type="AlphaFoldDB" id="A0A9X2ENS8"/>
<reference evidence="1" key="1">
    <citation type="journal article" date="2022" name="Arch. Microbiol.">
        <title>Microbulbifer okhotskensis sp. nov., isolated from a deep bottom sediment of the Okhotsk Sea.</title>
        <authorList>
            <person name="Romanenko L."/>
            <person name="Kurilenko V."/>
            <person name="Otstavnykh N."/>
            <person name="Velansky P."/>
            <person name="Isaeva M."/>
            <person name="Mikhailov V."/>
        </authorList>
    </citation>
    <scope>NUCLEOTIDE SEQUENCE</scope>
    <source>
        <strain evidence="1">OS29</strain>
    </source>
</reference>